<accession>A0ACC2K9W1</accession>
<proteinExistence type="predicted"/>
<name>A0ACC2K9W1_PERAE</name>
<gene>
    <name evidence="1" type="ORF">MRB53_014071</name>
</gene>
<organism evidence="1 2">
    <name type="scientific">Persea americana</name>
    <name type="common">Avocado</name>
    <dbReference type="NCBI Taxonomy" id="3435"/>
    <lineage>
        <taxon>Eukaryota</taxon>
        <taxon>Viridiplantae</taxon>
        <taxon>Streptophyta</taxon>
        <taxon>Embryophyta</taxon>
        <taxon>Tracheophyta</taxon>
        <taxon>Spermatophyta</taxon>
        <taxon>Magnoliopsida</taxon>
        <taxon>Magnoliidae</taxon>
        <taxon>Laurales</taxon>
        <taxon>Lauraceae</taxon>
        <taxon>Persea</taxon>
    </lineage>
</organism>
<keyword evidence="2" id="KW-1185">Reference proteome</keyword>
<dbReference type="EMBL" id="CM056812">
    <property type="protein sequence ID" value="KAJ8617885.1"/>
    <property type="molecule type" value="Genomic_DNA"/>
</dbReference>
<comment type="caution">
    <text evidence="1">The sequence shown here is derived from an EMBL/GenBank/DDBJ whole genome shotgun (WGS) entry which is preliminary data.</text>
</comment>
<dbReference type="Proteomes" id="UP001234297">
    <property type="component" value="Chromosome 4"/>
</dbReference>
<evidence type="ECO:0000313" key="2">
    <source>
        <dbReference type="Proteomes" id="UP001234297"/>
    </source>
</evidence>
<sequence length="412" mass="46929">MISVGRTDCLLQRRDLSSGSVRRSSEDPNLLLVTAWENQSRGQKSEDFSRSKILKWQTTLVLVRWRRRCETFQSHRRHLVRPLNSMVHGALLAETLKRLEEIKECTKDLDGSTGHSRVSHTNSLGNTGGIQTRTMKLEFPRFDGANPTGWLFNAKRYFAYHQVPGAQWLAVASLKVEGEALDWYQWYTDYAPHATWKEFVEAMDARFGPTRSEDFVGKQSKLRQYSSVFEYQREFRRLSNRVKGLDEKILTSMYLSGLRDDIRIGVQKLNPSNLPVAFSLARLQEEEANLQRRRMLRMEVGRPTLAANPSELSMSYKNGEEEFQLKGIPAASTRVADPDEVAQIFKNSVHACALQLCNVALISSSDLRDPGLQKILADYEDVFADSKGLPPQRRQDHSRPLAEGTTPISVKP</sequence>
<reference evidence="1 2" key="1">
    <citation type="journal article" date="2022" name="Hortic Res">
        <title>A haplotype resolved chromosomal level avocado genome allows analysis of novel avocado genes.</title>
        <authorList>
            <person name="Nath O."/>
            <person name="Fletcher S.J."/>
            <person name="Hayward A."/>
            <person name="Shaw L.M."/>
            <person name="Masouleh A.K."/>
            <person name="Furtado A."/>
            <person name="Henry R.J."/>
            <person name="Mitter N."/>
        </authorList>
    </citation>
    <scope>NUCLEOTIDE SEQUENCE [LARGE SCALE GENOMIC DNA]</scope>
    <source>
        <strain evidence="2">cv. Hass</strain>
    </source>
</reference>
<evidence type="ECO:0000313" key="1">
    <source>
        <dbReference type="EMBL" id="KAJ8617885.1"/>
    </source>
</evidence>
<protein>
    <submittedName>
        <fullName evidence="1">Uncharacterized protein</fullName>
    </submittedName>
</protein>